<dbReference type="InterPro" id="IPR002725">
    <property type="entry name" value="YgjP-like_metallopeptidase"/>
</dbReference>
<organism evidence="2 3">
    <name type="scientific">Pseudoalteromonas luteoviolacea NCIMB 1942</name>
    <dbReference type="NCBI Taxonomy" id="1365253"/>
    <lineage>
        <taxon>Bacteria</taxon>
        <taxon>Pseudomonadati</taxon>
        <taxon>Pseudomonadota</taxon>
        <taxon>Gammaproteobacteria</taxon>
        <taxon>Alteromonadales</taxon>
        <taxon>Pseudoalteromonadaceae</taxon>
        <taxon>Pseudoalteromonas</taxon>
    </lineage>
</organism>
<dbReference type="InterPro" id="IPR053136">
    <property type="entry name" value="UTP_pyrophosphatase-like"/>
</dbReference>
<feature type="domain" description="YgjP-like metallopeptidase" evidence="1">
    <location>
        <begin position="14"/>
        <end position="213"/>
    </location>
</feature>
<dbReference type="Proteomes" id="UP000076587">
    <property type="component" value="Unassembled WGS sequence"/>
</dbReference>
<dbReference type="Gene3D" id="3.30.2010.10">
    <property type="entry name" value="Metalloproteases ('zincins'), catalytic domain"/>
    <property type="match status" value="1"/>
</dbReference>
<dbReference type="PANTHER" id="PTHR30399:SF1">
    <property type="entry name" value="UTP PYROPHOSPHATASE"/>
    <property type="match status" value="1"/>
</dbReference>
<dbReference type="Pfam" id="PF01863">
    <property type="entry name" value="YgjP-like"/>
    <property type="match status" value="1"/>
</dbReference>
<reference evidence="2 3" key="1">
    <citation type="submission" date="2013-07" db="EMBL/GenBank/DDBJ databases">
        <title>Comparative Genomic and Metabolomic Analysis of Twelve Strains of Pseudoalteromonas luteoviolacea.</title>
        <authorList>
            <person name="Vynne N.G."/>
            <person name="Mansson M."/>
            <person name="Gram L."/>
        </authorList>
    </citation>
    <scope>NUCLEOTIDE SEQUENCE [LARGE SCALE GENOMIC DNA]</scope>
    <source>
        <strain evidence="2 3">NCIMB 1942</strain>
    </source>
</reference>
<accession>A0A167HWL6</accession>
<proteinExistence type="predicted"/>
<dbReference type="PATRIC" id="fig|1365253.3.peg.155"/>
<sequence>MEFNYQLKLSKRRKTVAIKVHPSGVSVYAPQNICKTWLNDWVKSKQKWVLKKQNSVNEAPSDTLWSSKKIMVFGHKYDLVYGASKSEIDHDNHLVYLTSDWREHQATAILEVKQLFTEGLSEYLHFTLPKYKSLMQSDYKLLKVRFYKRRWGSLSSNGTLAFNCALLGTPKWVINYVIVHELAHYHVMAHNTAFWSIVSHFDQNYIDAKKYLNGYGRILKDW</sequence>
<evidence type="ECO:0000259" key="1">
    <source>
        <dbReference type="Pfam" id="PF01863"/>
    </source>
</evidence>
<dbReference type="PANTHER" id="PTHR30399">
    <property type="entry name" value="UNCHARACTERIZED PROTEIN YGJP"/>
    <property type="match status" value="1"/>
</dbReference>
<evidence type="ECO:0000313" key="3">
    <source>
        <dbReference type="Proteomes" id="UP000076587"/>
    </source>
</evidence>
<gene>
    <name evidence="2" type="ORF">N482_21625</name>
</gene>
<dbReference type="RefSeq" id="WP_063375272.1">
    <property type="nucleotide sequence ID" value="NZ_AUXT01000005.1"/>
</dbReference>
<evidence type="ECO:0000313" key="2">
    <source>
        <dbReference type="EMBL" id="KZN58600.1"/>
    </source>
</evidence>
<dbReference type="CDD" id="cd07344">
    <property type="entry name" value="M48_yhfN_like"/>
    <property type="match status" value="1"/>
</dbReference>
<dbReference type="AlphaFoldDB" id="A0A167HWL6"/>
<name>A0A167HWL6_9GAMM</name>
<dbReference type="OrthoDB" id="9811177at2"/>
<comment type="caution">
    <text evidence="2">The sequence shown here is derived from an EMBL/GenBank/DDBJ whole genome shotgun (WGS) entry which is preliminary data.</text>
</comment>
<protein>
    <recommendedName>
        <fullName evidence="1">YgjP-like metallopeptidase domain-containing protein</fullName>
    </recommendedName>
</protein>
<dbReference type="EMBL" id="AUXT01000005">
    <property type="protein sequence ID" value="KZN58600.1"/>
    <property type="molecule type" value="Genomic_DNA"/>
</dbReference>